<evidence type="ECO:0000313" key="7">
    <source>
        <dbReference type="EMBL" id="KAJ8440582.1"/>
    </source>
</evidence>
<gene>
    <name evidence="7" type="ORF">Cgig2_028711</name>
</gene>
<accession>A0A9Q1KD19</accession>
<dbReference type="Proteomes" id="UP001153076">
    <property type="component" value="Unassembled WGS sequence"/>
</dbReference>
<keyword evidence="2" id="KW-0808">Transferase</keyword>
<name>A0A9Q1KD19_9CARY</name>
<comment type="similarity">
    <text evidence="1">Belongs to the IPP transferase family.</text>
</comment>
<keyword evidence="3" id="KW-0203">Cytokinin biosynthesis</keyword>
<dbReference type="InterPro" id="IPR039657">
    <property type="entry name" value="Dimethylallyltransferase"/>
</dbReference>
<protein>
    <recommendedName>
        <fullName evidence="9">tRNA dimethylallyltransferase 2</fullName>
    </recommendedName>
</protein>
<sequence>MEGAVEIEELRNPSNGGNGAPTMAKPKVVVIMGPTGSGKSKLAIDLAAHFPVEIINADSMQVYRGLDVLTNKVTLTEQKGNHFLSSSLVLSRFPLFSDGFWVAGVPHHLLGTMSPNVEFTSKDFRDAAIPLIEDIISRNHLPLIVGGTNFYIQALVSPFLRHDSAQDMGSSCLSDCSANQEEHDLYAAEDNDKYSYGRLRAVDPQAANRLHPNDHRKIRQYLELFDHSGVLPSELFQGKMMEKWGRLGVDSRYNCCFICVDASLPVLDRYVEQRVDRMIEAGLLEEVYDIYTLNADYTRGLRQAIGVREFEDFLHAFLSEVRDERNNSSDVLTLLTPTGNCPRQKLREVVESAADIPQRPLLEDGIDELKANTRRLVRRQKRRISRLQTLFGWSIQYVDSTESLLGFSEDTWFTQVVGPAAKIINAFLNSDSISDSMPCNGDTGVQKLDERDLWTQYICEARFFSYLQEACGNRVLRGAHEWEQHKQGRGHRKRIASLRKRQASLPTNSHPPQGQGVNT</sequence>
<evidence type="ECO:0000256" key="5">
    <source>
        <dbReference type="ARBA" id="ARBA00022840"/>
    </source>
</evidence>
<dbReference type="OrthoDB" id="775260at2759"/>
<evidence type="ECO:0000313" key="8">
    <source>
        <dbReference type="Proteomes" id="UP001153076"/>
    </source>
</evidence>
<proteinExistence type="inferred from homology"/>
<dbReference type="SUPFAM" id="SSF52540">
    <property type="entry name" value="P-loop containing nucleoside triphosphate hydrolases"/>
    <property type="match status" value="1"/>
</dbReference>
<evidence type="ECO:0000256" key="6">
    <source>
        <dbReference type="SAM" id="MobiDB-lite"/>
    </source>
</evidence>
<dbReference type="FunFam" id="3.30.160.60:FF:002405">
    <property type="entry name" value="tRNA dimethylallyltransferase"/>
    <property type="match status" value="1"/>
</dbReference>
<evidence type="ECO:0000256" key="3">
    <source>
        <dbReference type="ARBA" id="ARBA00022712"/>
    </source>
</evidence>
<evidence type="ECO:0008006" key="9">
    <source>
        <dbReference type="Google" id="ProtNLM"/>
    </source>
</evidence>
<evidence type="ECO:0000256" key="2">
    <source>
        <dbReference type="ARBA" id="ARBA00022679"/>
    </source>
</evidence>
<dbReference type="PANTHER" id="PTHR11088:SF82">
    <property type="entry name" value="TRNA DIMETHYLALLYLTRANSFERASE 2"/>
    <property type="match status" value="1"/>
</dbReference>
<dbReference type="Pfam" id="PF01715">
    <property type="entry name" value="IPPT"/>
    <property type="match status" value="1"/>
</dbReference>
<evidence type="ECO:0000256" key="1">
    <source>
        <dbReference type="ARBA" id="ARBA00005842"/>
    </source>
</evidence>
<dbReference type="InterPro" id="IPR027417">
    <property type="entry name" value="P-loop_NTPase"/>
</dbReference>
<dbReference type="Gene3D" id="1.10.20.140">
    <property type="match status" value="1"/>
</dbReference>
<dbReference type="HAMAP" id="MF_00185">
    <property type="entry name" value="IPP_trans"/>
    <property type="match status" value="1"/>
</dbReference>
<feature type="compositionally biased region" description="Polar residues" evidence="6">
    <location>
        <begin position="504"/>
        <end position="519"/>
    </location>
</feature>
<keyword evidence="5" id="KW-0067">ATP-binding</keyword>
<keyword evidence="8" id="KW-1185">Reference proteome</keyword>
<organism evidence="7 8">
    <name type="scientific">Carnegiea gigantea</name>
    <dbReference type="NCBI Taxonomy" id="171969"/>
    <lineage>
        <taxon>Eukaryota</taxon>
        <taxon>Viridiplantae</taxon>
        <taxon>Streptophyta</taxon>
        <taxon>Embryophyta</taxon>
        <taxon>Tracheophyta</taxon>
        <taxon>Spermatophyta</taxon>
        <taxon>Magnoliopsida</taxon>
        <taxon>eudicotyledons</taxon>
        <taxon>Gunneridae</taxon>
        <taxon>Pentapetalae</taxon>
        <taxon>Caryophyllales</taxon>
        <taxon>Cactineae</taxon>
        <taxon>Cactaceae</taxon>
        <taxon>Cactoideae</taxon>
        <taxon>Echinocereeae</taxon>
        <taxon>Carnegiea</taxon>
    </lineage>
</organism>
<dbReference type="Gene3D" id="3.40.50.300">
    <property type="entry name" value="P-loop containing nucleotide triphosphate hydrolases"/>
    <property type="match status" value="1"/>
</dbReference>
<dbReference type="AlphaFoldDB" id="A0A9Q1KD19"/>
<dbReference type="GO" id="GO:0006400">
    <property type="term" value="P:tRNA modification"/>
    <property type="evidence" value="ECO:0007669"/>
    <property type="project" value="TreeGrafter"/>
</dbReference>
<keyword evidence="4" id="KW-0547">Nucleotide-binding</keyword>
<comment type="caution">
    <text evidence="7">The sequence shown here is derived from an EMBL/GenBank/DDBJ whole genome shotgun (WGS) entry which is preliminary data.</text>
</comment>
<dbReference type="InterPro" id="IPR018022">
    <property type="entry name" value="IPT"/>
</dbReference>
<dbReference type="PANTHER" id="PTHR11088">
    <property type="entry name" value="TRNA DIMETHYLALLYLTRANSFERASE"/>
    <property type="match status" value="1"/>
</dbReference>
<dbReference type="Pfam" id="PF01745">
    <property type="entry name" value="IPT"/>
    <property type="match status" value="1"/>
</dbReference>
<dbReference type="GO" id="GO:0009691">
    <property type="term" value="P:cytokinin biosynthetic process"/>
    <property type="evidence" value="ECO:0007669"/>
    <property type="project" value="UniProtKB-KW"/>
</dbReference>
<dbReference type="GO" id="GO:0005739">
    <property type="term" value="C:mitochondrion"/>
    <property type="evidence" value="ECO:0007669"/>
    <property type="project" value="TreeGrafter"/>
</dbReference>
<reference evidence="7" key="1">
    <citation type="submission" date="2022-04" db="EMBL/GenBank/DDBJ databases">
        <title>Carnegiea gigantea Genome sequencing and assembly v2.</title>
        <authorList>
            <person name="Copetti D."/>
            <person name="Sanderson M.J."/>
            <person name="Burquez A."/>
            <person name="Wojciechowski M.F."/>
        </authorList>
    </citation>
    <scope>NUCLEOTIDE SEQUENCE</scope>
    <source>
        <strain evidence="7">SGP5-SGP5p</strain>
        <tissue evidence="7">Aerial part</tissue>
    </source>
</reference>
<evidence type="ECO:0000256" key="4">
    <source>
        <dbReference type="ARBA" id="ARBA00022741"/>
    </source>
</evidence>
<feature type="region of interest" description="Disordered" evidence="6">
    <location>
        <begin position="1"/>
        <end position="21"/>
    </location>
</feature>
<dbReference type="GO" id="GO:0005524">
    <property type="term" value="F:ATP binding"/>
    <property type="evidence" value="ECO:0007669"/>
    <property type="project" value="UniProtKB-KW"/>
</dbReference>
<dbReference type="GO" id="GO:0052381">
    <property type="term" value="F:tRNA dimethylallyltransferase activity"/>
    <property type="evidence" value="ECO:0007669"/>
    <property type="project" value="InterPro"/>
</dbReference>
<dbReference type="EMBL" id="JAKOGI010000187">
    <property type="protein sequence ID" value="KAJ8440582.1"/>
    <property type="molecule type" value="Genomic_DNA"/>
</dbReference>
<feature type="region of interest" description="Disordered" evidence="6">
    <location>
        <begin position="500"/>
        <end position="519"/>
    </location>
</feature>